<dbReference type="OrthoDB" id="5149376at2"/>
<dbReference type="EMBL" id="VFOV01000001">
    <property type="protein sequence ID" value="TQL69965.1"/>
    <property type="molecule type" value="Genomic_DNA"/>
</dbReference>
<accession>A0A543ABJ6</accession>
<reference evidence="1 2" key="1">
    <citation type="submission" date="2019-06" db="EMBL/GenBank/DDBJ databases">
        <title>Sequencing the genomes of 1000 actinobacteria strains.</title>
        <authorList>
            <person name="Klenk H.-P."/>
        </authorList>
    </citation>
    <scope>NUCLEOTIDE SEQUENCE [LARGE SCALE GENOMIC DNA]</scope>
    <source>
        <strain evidence="1 2">DSM 25218</strain>
    </source>
</reference>
<gene>
    <name evidence="1" type="ORF">FB381_3888</name>
</gene>
<sequence length="49" mass="5287">MQKAYVSPTLTKVGTVKDLTLGEGLQGSDDTFVFNWGPFHIVIPYGNGS</sequence>
<evidence type="ECO:0000313" key="1">
    <source>
        <dbReference type="EMBL" id="TQL69965.1"/>
    </source>
</evidence>
<evidence type="ECO:0008006" key="3">
    <source>
        <dbReference type="Google" id="ProtNLM"/>
    </source>
</evidence>
<organism evidence="1 2">
    <name type="scientific">Nocardioides albertanoniae</name>
    <dbReference type="NCBI Taxonomy" id="1175486"/>
    <lineage>
        <taxon>Bacteria</taxon>
        <taxon>Bacillati</taxon>
        <taxon>Actinomycetota</taxon>
        <taxon>Actinomycetes</taxon>
        <taxon>Propionibacteriales</taxon>
        <taxon>Nocardioidaceae</taxon>
        <taxon>Nocardioides</taxon>
    </lineage>
</organism>
<protein>
    <recommendedName>
        <fullName evidence="3">Lasso RiPP family leader peptide-containing protein</fullName>
    </recommendedName>
</protein>
<name>A0A543ABJ6_9ACTN</name>
<dbReference type="Proteomes" id="UP000320209">
    <property type="component" value="Unassembled WGS sequence"/>
</dbReference>
<dbReference type="AlphaFoldDB" id="A0A543ABJ6"/>
<evidence type="ECO:0000313" key="2">
    <source>
        <dbReference type="Proteomes" id="UP000320209"/>
    </source>
</evidence>
<comment type="caution">
    <text evidence="1">The sequence shown here is derived from an EMBL/GenBank/DDBJ whole genome shotgun (WGS) entry which is preliminary data.</text>
</comment>
<dbReference type="NCBIfam" id="NF033521">
    <property type="entry name" value="lasso_leader_L3"/>
    <property type="match status" value="1"/>
</dbReference>
<proteinExistence type="predicted"/>
<keyword evidence="2" id="KW-1185">Reference proteome</keyword>
<dbReference type="RefSeq" id="WP_141781778.1">
    <property type="nucleotide sequence ID" value="NZ_VFOV01000001.1"/>
</dbReference>